<protein>
    <recommendedName>
        <fullName evidence="4">Leishmanolysin</fullName>
    </recommendedName>
</protein>
<accession>A0A1Y5SHQ2</accession>
<dbReference type="RefSeq" id="WP_139837760.1">
    <property type="nucleotide sequence ID" value="NZ_FWFL01000004.1"/>
</dbReference>
<organism evidence="2 3">
    <name type="scientific">Roseovarius litorisediminis</name>
    <dbReference type="NCBI Taxonomy" id="1312363"/>
    <lineage>
        <taxon>Bacteria</taxon>
        <taxon>Pseudomonadati</taxon>
        <taxon>Pseudomonadota</taxon>
        <taxon>Alphaproteobacteria</taxon>
        <taxon>Rhodobacterales</taxon>
        <taxon>Roseobacteraceae</taxon>
        <taxon>Roseovarius</taxon>
    </lineage>
</organism>
<proteinExistence type="predicted"/>
<evidence type="ECO:0000313" key="3">
    <source>
        <dbReference type="Proteomes" id="UP000193827"/>
    </source>
</evidence>
<feature type="compositionally biased region" description="Gly residues" evidence="1">
    <location>
        <begin position="34"/>
        <end position="49"/>
    </location>
</feature>
<feature type="region of interest" description="Disordered" evidence="1">
    <location>
        <begin position="32"/>
        <end position="63"/>
    </location>
</feature>
<name>A0A1Y5SHQ2_9RHOB</name>
<dbReference type="SUPFAM" id="SSF55486">
    <property type="entry name" value="Metalloproteases ('zincins'), catalytic domain"/>
    <property type="match status" value="1"/>
</dbReference>
<dbReference type="Proteomes" id="UP000193827">
    <property type="component" value="Unassembled WGS sequence"/>
</dbReference>
<dbReference type="EMBL" id="FWFL01000004">
    <property type="protein sequence ID" value="SLN39910.1"/>
    <property type="molecule type" value="Genomic_DNA"/>
</dbReference>
<dbReference type="Gene3D" id="3.90.132.10">
    <property type="entry name" value="Leishmanolysin , domain 2"/>
    <property type="match status" value="1"/>
</dbReference>
<evidence type="ECO:0000313" key="2">
    <source>
        <dbReference type="EMBL" id="SLN39910.1"/>
    </source>
</evidence>
<gene>
    <name evidence="2" type="ORF">PEL8287_01965</name>
</gene>
<keyword evidence="3" id="KW-1185">Reference proteome</keyword>
<evidence type="ECO:0008006" key="4">
    <source>
        <dbReference type="Google" id="ProtNLM"/>
    </source>
</evidence>
<dbReference type="AlphaFoldDB" id="A0A1Y5SHQ2"/>
<evidence type="ECO:0000256" key="1">
    <source>
        <dbReference type="SAM" id="MobiDB-lite"/>
    </source>
</evidence>
<reference evidence="2 3" key="1">
    <citation type="submission" date="2017-03" db="EMBL/GenBank/DDBJ databases">
        <authorList>
            <person name="Afonso C.L."/>
            <person name="Miller P.J."/>
            <person name="Scott M.A."/>
            <person name="Spackman E."/>
            <person name="Goraichik I."/>
            <person name="Dimitrov K.M."/>
            <person name="Suarez D.L."/>
            <person name="Swayne D.E."/>
        </authorList>
    </citation>
    <scope>NUCLEOTIDE SEQUENCE [LARGE SCALE GENOMIC DNA]</scope>
    <source>
        <strain evidence="2 3">CECT 8287</strain>
    </source>
</reference>
<feature type="compositionally biased region" description="Low complexity" evidence="1">
    <location>
        <begin position="50"/>
        <end position="60"/>
    </location>
</feature>
<dbReference type="OrthoDB" id="61573at2"/>
<sequence>MTRNNNRYELDDDTFNFDWAYARGNFDWAYARGDQGGRPSGPPNGGNGDTGTSTGTYTSGAPDGASDGFNLELNFLGDAWTLDAMNAFAAAADYLSNLITAGLADDGAIDDLVIDVSLIDIDTIGGTIGQGRPTAVRSSDDATPDGLPVSGEIFVDTNDVDFLLSQGTLDDLALHEILHVMGMGTLWEVPGVRDYLSDPVFVPDLTTRNPNDGDTIITYTGGALDESGTTPLVETEGSLGHWQEEAYGDELMTTVFNTSGNFLSQMSLDALKDLGYSVDDTVGAELATAIDLTASYSLDDFAIV</sequence>